<dbReference type="AlphaFoldDB" id="A0A2T7DZB5"/>
<evidence type="ECO:0008006" key="4">
    <source>
        <dbReference type="Google" id="ProtNLM"/>
    </source>
</evidence>
<reference evidence="2 3" key="1">
    <citation type="submission" date="2018-04" db="EMBL/GenBank/DDBJ databases">
        <title>WGS assembly of Panicum hallii var. hallii HAL2.</title>
        <authorList>
            <person name="Lovell J."/>
            <person name="Jenkins J."/>
            <person name="Lowry D."/>
            <person name="Mamidi S."/>
            <person name="Sreedasyam A."/>
            <person name="Weng X."/>
            <person name="Barry K."/>
            <person name="Bonette J."/>
            <person name="Campitelli B."/>
            <person name="Daum C."/>
            <person name="Gordon S."/>
            <person name="Gould B."/>
            <person name="Lipzen A."/>
            <person name="MacQueen A."/>
            <person name="Palacio-Mejia J."/>
            <person name="Plott C."/>
            <person name="Shakirov E."/>
            <person name="Shu S."/>
            <person name="Yoshinaga Y."/>
            <person name="Zane M."/>
            <person name="Rokhsar D."/>
            <person name="Grimwood J."/>
            <person name="Schmutz J."/>
            <person name="Juenger T."/>
        </authorList>
    </citation>
    <scope>NUCLEOTIDE SEQUENCE [LARGE SCALE GENOMIC DNA]</scope>
    <source>
        <strain evidence="3">cv. HAL2</strain>
    </source>
</reference>
<dbReference type="Gene3D" id="3.40.50.1110">
    <property type="entry name" value="SGNH hydrolase"/>
    <property type="match status" value="1"/>
</dbReference>
<dbReference type="FunFam" id="3.40.50.1110:FF:000003">
    <property type="entry name" value="GDSL esterase/lipase APG"/>
    <property type="match status" value="1"/>
</dbReference>
<evidence type="ECO:0000256" key="1">
    <source>
        <dbReference type="ARBA" id="ARBA00008668"/>
    </source>
</evidence>
<dbReference type="Pfam" id="PF00657">
    <property type="entry name" value="Lipase_GDSL"/>
    <property type="match status" value="1"/>
</dbReference>
<dbReference type="SUPFAM" id="SSF52266">
    <property type="entry name" value="SGNH hydrolase"/>
    <property type="match status" value="1"/>
</dbReference>
<organism evidence="2 3">
    <name type="scientific">Panicum hallii var. hallii</name>
    <dbReference type="NCBI Taxonomy" id="1504633"/>
    <lineage>
        <taxon>Eukaryota</taxon>
        <taxon>Viridiplantae</taxon>
        <taxon>Streptophyta</taxon>
        <taxon>Embryophyta</taxon>
        <taxon>Tracheophyta</taxon>
        <taxon>Spermatophyta</taxon>
        <taxon>Magnoliopsida</taxon>
        <taxon>Liliopsida</taxon>
        <taxon>Poales</taxon>
        <taxon>Poaceae</taxon>
        <taxon>PACMAD clade</taxon>
        <taxon>Panicoideae</taxon>
        <taxon>Panicodae</taxon>
        <taxon>Paniceae</taxon>
        <taxon>Panicinae</taxon>
        <taxon>Panicum</taxon>
        <taxon>Panicum sect. Panicum</taxon>
    </lineage>
</organism>
<dbReference type="PANTHER" id="PTHR45642">
    <property type="entry name" value="GDSL ESTERASE/LIPASE EXL3"/>
    <property type="match status" value="1"/>
</dbReference>
<protein>
    <recommendedName>
        <fullName evidence="4">SGNH hydrolase-type esterase domain-containing protein</fullName>
    </recommendedName>
</protein>
<sequence>MQRATTGSCTPVAASQLLHARPRACFPPRLARAIKLVRCPGSSCRSDSPIMASLTTCLGGHSSWRRPVLLHLVVVVVAAAASAFQPGVIHGAASAEDQKISAIFMFGDSIVDPGNNNNRFTEAKANFPPYGQDFPGGVPTGRFSNGLVPGDLLASKLGVKELLPPFIGDDLELKDLLTGVAFACGGSGYDLLTSKLATTLSSTDQLDLFRDYKEKLRALVGEEEMTRVISEAVYFTVMGANDILNNYFIVPLRRHEYDLPSYVDFLVSSAINFTKTLNDMGAKRIGFVGVPPLGCCPSQITLGGSPSRQCEPLRNQASRLFNSRISQEIEILNAERSASGSKIAYFDIYYNLLDLIQNPALYGFKDVSEGCCGSTVLNAAVFIAYHSACPNVIDYIFWDGFHPTEKAYNIVVDKLIQQNMKYLM</sequence>
<comment type="similarity">
    <text evidence="1">Belongs to the 'GDSL' lipolytic enzyme family.</text>
</comment>
<dbReference type="InterPro" id="IPR035669">
    <property type="entry name" value="SGNH_plant_lipase-like"/>
</dbReference>
<dbReference type="InterPro" id="IPR036514">
    <property type="entry name" value="SGNH_hydro_sf"/>
</dbReference>
<dbReference type="GO" id="GO:0016788">
    <property type="term" value="F:hydrolase activity, acting on ester bonds"/>
    <property type="evidence" value="ECO:0007669"/>
    <property type="project" value="InterPro"/>
</dbReference>
<name>A0A2T7DZB5_9POAL</name>
<dbReference type="InterPro" id="IPR001087">
    <property type="entry name" value="GDSL"/>
</dbReference>
<dbReference type="PANTHER" id="PTHR45642:SF128">
    <property type="entry name" value="OS06G0351500 PROTEIN"/>
    <property type="match status" value="1"/>
</dbReference>
<accession>A0A2T7DZB5</accession>
<dbReference type="EMBL" id="CM009752">
    <property type="protein sequence ID" value="PUZ60919.1"/>
    <property type="molecule type" value="Genomic_DNA"/>
</dbReference>
<dbReference type="OrthoDB" id="1600564at2759"/>
<dbReference type="Proteomes" id="UP000244336">
    <property type="component" value="Chromosome 4"/>
</dbReference>
<keyword evidence="3" id="KW-1185">Reference proteome</keyword>
<dbReference type="Gramene" id="PUZ60919">
    <property type="protein sequence ID" value="PUZ60919"/>
    <property type="gene ID" value="GQ55_4G214700"/>
</dbReference>
<gene>
    <name evidence="2" type="ORF">GQ55_4G214700</name>
</gene>
<dbReference type="STRING" id="1504633.A0A2T7DZB5"/>
<dbReference type="InterPro" id="IPR050592">
    <property type="entry name" value="GDSL_lipolytic_enzyme"/>
</dbReference>
<evidence type="ECO:0000313" key="2">
    <source>
        <dbReference type="EMBL" id="PUZ60919.1"/>
    </source>
</evidence>
<dbReference type="CDD" id="cd01837">
    <property type="entry name" value="SGNH_plant_lipase_like"/>
    <property type="match status" value="1"/>
</dbReference>
<proteinExistence type="inferred from homology"/>
<evidence type="ECO:0000313" key="3">
    <source>
        <dbReference type="Proteomes" id="UP000244336"/>
    </source>
</evidence>